<name>A0A918MRW1_9ACTN</name>
<dbReference type="EMBL" id="BMUE01000007">
    <property type="protein sequence ID" value="GGW55425.1"/>
    <property type="molecule type" value="Genomic_DNA"/>
</dbReference>
<accession>A0A918MRW1</accession>
<organism evidence="1 2">
    <name type="scientific">Streptomyces lucensis JCM 4490</name>
    <dbReference type="NCBI Taxonomy" id="1306176"/>
    <lineage>
        <taxon>Bacteria</taxon>
        <taxon>Bacillati</taxon>
        <taxon>Actinomycetota</taxon>
        <taxon>Actinomycetes</taxon>
        <taxon>Kitasatosporales</taxon>
        <taxon>Streptomycetaceae</taxon>
        <taxon>Streptomyces</taxon>
    </lineage>
</organism>
<protein>
    <submittedName>
        <fullName evidence="1">Uncharacterized protein</fullName>
    </submittedName>
</protein>
<sequence>MADTSPIYDDGQRTDGVIFLLTPATPVVEQRISGAVTAQWDGAS</sequence>
<dbReference type="Proteomes" id="UP000620224">
    <property type="component" value="Unassembled WGS sequence"/>
</dbReference>
<proteinExistence type="predicted"/>
<dbReference type="AlphaFoldDB" id="A0A918MRW1"/>
<reference evidence="1" key="2">
    <citation type="submission" date="2020-09" db="EMBL/GenBank/DDBJ databases">
        <authorList>
            <person name="Sun Q."/>
            <person name="Ohkuma M."/>
        </authorList>
    </citation>
    <scope>NUCLEOTIDE SEQUENCE</scope>
    <source>
        <strain evidence="1">JCM 4490</strain>
    </source>
</reference>
<comment type="caution">
    <text evidence="1">The sequence shown here is derived from an EMBL/GenBank/DDBJ whole genome shotgun (WGS) entry which is preliminary data.</text>
</comment>
<dbReference type="RefSeq" id="WP_268253165.1">
    <property type="nucleotide sequence ID" value="NZ_BMUE01000007.1"/>
</dbReference>
<reference evidence="1" key="1">
    <citation type="journal article" date="2014" name="Int. J. Syst. Evol. Microbiol.">
        <title>Complete genome sequence of Corynebacterium casei LMG S-19264T (=DSM 44701T), isolated from a smear-ripened cheese.</title>
        <authorList>
            <consortium name="US DOE Joint Genome Institute (JGI-PGF)"/>
            <person name="Walter F."/>
            <person name="Albersmeier A."/>
            <person name="Kalinowski J."/>
            <person name="Ruckert C."/>
        </authorList>
    </citation>
    <scope>NUCLEOTIDE SEQUENCE</scope>
    <source>
        <strain evidence="1">JCM 4490</strain>
    </source>
</reference>
<keyword evidence="2" id="KW-1185">Reference proteome</keyword>
<evidence type="ECO:0000313" key="1">
    <source>
        <dbReference type="EMBL" id="GGW55425.1"/>
    </source>
</evidence>
<evidence type="ECO:0000313" key="2">
    <source>
        <dbReference type="Proteomes" id="UP000620224"/>
    </source>
</evidence>
<gene>
    <name evidence="1" type="ORF">GCM10010503_35600</name>
</gene>